<comment type="function">
    <text evidence="14">Member of a two-component regulatory system.</text>
</comment>
<dbReference type="PROSITE" id="PS50885">
    <property type="entry name" value="HAMP"/>
    <property type="match status" value="1"/>
</dbReference>
<reference evidence="17 18" key="1">
    <citation type="submission" date="2019-09" db="EMBL/GenBank/DDBJ databases">
        <title>Taxonomy of Antarctic Massilia spp.: description of Massilia rubra sp. nov., Massilia aquatica sp. nov., Massilia mucilaginosa sp. nov., Massilia frigida sp. nov. isolated from streams, lakes and regoliths.</title>
        <authorList>
            <person name="Holochova P."/>
            <person name="Sedlacek I."/>
            <person name="Kralova S."/>
            <person name="Maslanova I."/>
            <person name="Busse H.-J."/>
            <person name="Stankova E."/>
            <person name="Vrbovska V."/>
            <person name="Kovarovic V."/>
            <person name="Bartak M."/>
            <person name="Svec P."/>
            <person name="Pantucek R."/>
        </authorList>
    </citation>
    <scope>NUCLEOTIDE SEQUENCE [LARGE SCALE GENOMIC DNA]</scope>
    <source>
        <strain evidence="17 18">CCM 8693</strain>
    </source>
</reference>
<keyword evidence="5" id="KW-0597">Phosphoprotein</keyword>
<dbReference type="EC" id="2.7.13.3" evidence="14"/>
<dbReference type="GO" id="GO:0004673">
    <property type="term" value="F:protein histidine kinase activity"/>
    <property type="evidence" value="ECO:0007669"/>
    <property type="project" value="UniProtKB-EC"/>
</dbReference>
<evidence type="ECO:0000256" key="7">
    <source>
        <dbReference type="ARBA" id="ARBA00022692"/>
    </source>
</evidence>
<evidence type="ECO:0000259" key="16">
    <source>
        <dbReference type="PROSITE" id="PS50885"/>
    </source>
</evidence>
<evidence type="ECO:0000256" key="1">
    <source>
        <dbReference type="ARBA" id="ARBA00000085"/>
    </source>
</evidence>
<organism evidence="17 18">
    <name type="scientific">Massilia aquatica</name>
    <dbReference type="NCBI Taxonomy" id="2609000"/>
    <lineage>
        <taxon>Bacteria</taxon>
        <taxon>Pseudomonadati</taxon>
        <taxon>Pseudomonadota</taxon>
        <taxon>Betaproteobacteria</taxon>
        <taxon>Burkholderiales</taxon>
        <taxon>Oxalobacteraceae</taxon>
        <taxon>Telluria group</taxon>
        <taxon>Massilia</taxon>
    </lineage>
</organism>
<sequence length="459" mass="50017">MRATMFPLRSLSLRLALQFALAGALLTGAMGLYLYQSLARELAGRDDQALAGRVERMGALIDDSASIDALQRRPQLYGNMMGNRDSMLWIVDDQGAARISINPAHLPVPRLPGRAEIQFGDLPGPTPARLAWRRLEHRGAGLTLVAGKLLAERDQMMASYRDKVLLALAASALLMFALGWQVSRHGLAPVRRLAARAAAIDSAHLHLRLAGRDDVTELAELSAALDTMLARLEHGFAQLSRFSEDLAHELRTPLNNLMGHTQQTLSRGRSIEQYQELLASNQEEYERLARMIDSMLFLARNEHADALVRRGQVDLAPLVDQLCEYFEGMAEERGMRFENRVQGSVAADPDLLRRALANLLANALRYGTPGSTIGVASAVVDGMVEVSVHNVGPQIGTAHLPHLFERFYRADAARSGHGDTGGLGLAIVASIMQLHGGSARVESGVDGSCFTLRFPNPTT</sequence>
<dbReference type="CDD" id="cd00075">
    <property type="entry name" value="HATPase"/>
    <property type="match status" value="1"/>
</dbReference>
<proteinExistence type="predicted"/>
<evidence type="ECO:0000256" key="2">
    <source>
        <dbReference type="ARBA" id="ARBA00004533"/>
    </source>
</evidence>
<gene>
    <name evidence="17" type="ORF">F1609_16135</name>
</gene>
<evidence type="ECO:0000256" key="14">
    <source>
        <dbReference type="RuleBase" id="RU364088"/>
    </source>
</evidence>
<dbReference type="InterPro" id="IPR003594">
    <property type="entry name" value="HATPase_dom"/>
</dbReference>
<dbReference type="InterPro" id="IPR003661">
    <property type="entry name" value="HisK_dim/P_dom"/>
</dbReference>
<dbReference type="SMART" id="SM00387">
    <property type="entry name" value="HATPase_c"/>
    <property type="match status" value="1"/>
</dbReference>
<keyword evidence="13 14" id="KW-0472">Membrane</keyword>
<dbReference type="PRINTS" id="PR00344">
    <property type="entry name" value="BCTRLSENSOR"/>
</dbReference>
<evidence type="ECO:0000313" key="18">
    <source>
        <dbReference type="Proteomes" id="UP000819052"/>
    </source>
</evidence>
<dbReference type="PANTHER" id="PTHR45436:SF3">
    <property type="entry name" value="SENSOR HISTIDINE KINASE HPRS"/>
    <property type="match status" value="1"/>
</dbReference>
<comment type="catalytic activity">
    <reaction evidence="1 14">
        <text>ATP + protein L-histidine = ADP + protein N-phospho-L-histidine.</text>
        <dbReference type="EC" id="2.7.13.3"/>
    </reaction>
</comment>
<evidence type="ECO:0000256" key="8">
    <source>
        <dbReference type="ARBA" id="ARBA00022741"/>
    </source>
</evidence>
<keyword evidence="12 14" id="KW-0902">Two-component regulatory system</keyword>
<dbReference type="Proteomes" id="UP000819052">
    <property type="component" value="Unassembled WGS sequence"/>
</dbReference>
<dbReference type="Gene3D" id="3.30.565.10">
    <property type="entry name" value="Histidine kinase-like ATPase, C-terminal domain"/>
    <property type="match status" value="1"/>
</dbReference>
<dbReference type="Gene3D" id="6.10.340.10">
    <property type="match status" value="1"/>
</dbReference>
<keyword evidence="6 14" id="KW-0808">Transferase</keyword>
<evidence type="ECO:0000256" key="13">
    <source>
        <dbReference type="ARBA" id="ARBA00023136"/>
    </source>
</evidence>
<keyword evidence="3 14" id="KW-1003">Cell membrane</keyword>
<dbReference type="InterPro" id="IPR036097">
    <property type="entry name" value="HisK_dim/P_sf"/>
</dbReference>
<dbReference type="SMART" id="SM00304">
    <property type="entry name" value="HAMP"/>
    <property type="match status" value="1"/>
</dbReference>
<dbReference type="InterPro" id="IPR003660">
    <property type="entry name" value="HAMP_dom"/>
</dbReference>
<dbReference type="InterPro" id="IPR006290">
    <property type="entry name" value="CztS_silS_copS"/>
</dbReference>
<keyword evidence="18" id="KW-1185">Reference proteome</keyword>
<keyword evidence="7 14" id="KW-0812">Transmembrane</keyword>
<protein>
    <recommendedName>
        <fullName evidence="14">Sensor protein</fullName>
        <ecNumber evidence="14">2.7.13.3</ecNumber>
    </recommendedName>
</protein>
<keyword evidence="10 14" id="KW-0067">ATP-binding</keyword>
<evidence type="ECO:0000259" key="15">
    <source>
        <dbReference type="PROSITE" id="PS50109"/>
    </source>
</evidence>
<dbReference type="CDD" id="cd00082">
    <property type="entry name" value="HisKA"/>
    <property type="match status" value="1"/>
</dbReference>
<evidence type="ECO:0000256" key="3">
    <source>
        <dbReference type="ARBA" id="ARBA00022475"/>
    </source>
</evidence>
<dbReference type="EMBL" id="VVIW01000008">
    <property type="protein sequence ID" value="NHZ41678.1"/>
    <property type="molecule type" value="Genomic_DNA"/>
</dbReference>
<dbReference type="PANTHER" id="PTHR45436">
    <property type="entry name" value="SENSOR HISTIDINE KINASE YKOH"/>
    <property type="match status" value="1"/>
</dbReference>
<dbReference type="InterPro" id="IPR004358">
    <property type="entry name" value="Sig_transdc_His_kin-like_C"/>
</dbReference>
<evidence type="ECO:0000256" key="9">
    <source>
        <dbReference type="ARBA" id="ARBA00022777"/>
    </source>
</evidence>
<dbReference type="InterPro" id="IPR036890">
    <property type="entry name" value="HATPase_C_sf"/>
</dbReference>
<keyword evidence="8 14" id="KW-0547">Nucleotide-binding</keyword>
<evidence type="ECO:0000256" key="6">
    <source>
        <dbReference type="ARBA" id="ARBA00022679"/>
    </source>
</evidence>
<dbReference type="Gene3D" id="1.10.287.130">
    <property type="match status" value="1"/>
</dbReference>
<dbReference type="RefSeq" id="WP_167077436.1">
    <property type="nucleotide sequence ID" value="NZ_VVIW01000008.1"/>
</dbReference>
<accession>A0ABX0M501</accession>
<comment type="subcellular location">
    <subcellularLocation>
        <location evidence="2 14">Cell inner membrane</location>
    </subcellularLocation>
</comment>
<evidence type="ECO:0000256" key="11">
    <source>
        <dbReference type="ARBA" id="ARBA00022989"/>
    </source>
</evidence>
<dbReference type="Pfam" id="PF00672">
    <property type="entry name" value="HAMP"/>
    <property type="match status" value="1"/>
</dbReference>
<evidence type="ECO:0000256" key="4">
    <source>
        <dbReference type="ARBA" id="ARBA00022519"/>
    </source>
</evidence>
<feature type="domain" description="HAMP" evidence="16">
    <location>
        <begin position="184"/>
        <end position="237"/>
    </location>
</feature>
<dbReference type="InterPro" id="IPR050428">
    <property type="entry name" value="TCS_sensor_his_kinase"/>
</dbReference>
<feature type="domain" description="Histidine kinase" evidence="15">
    <location>
        <begin position="245"/>
        <end position="458"/>
    </location>
</feature>
<dbReference type="SMART" id="SM00388">
    <property type="entry name" value="HisKA"/>
    <property type="match status" value="1"/>
</dbReference>
<evidence type="ECO:0000256" key="12">
    <source>
        <dbReference type="ARBA" id="ARBA00023012"/>
    </source>
</evidence>
<keyword evidence="4 14" id="KW-0997">Cell inner membrane</keyword>
<dbReference type="Pfam" id="PF02518">
    <property type="entry name" value="HATPase_c"/>
    <property type="match status" value="1"/>
</dbReference>
<name>A0ABX0M501_9BURK</name>
<dbReference type="InterPro" id="IPR005467">
    <property type="entry name" value="His_kinase_dom"/>
</dbReference>
<dbReference type="NCBIfam" id="TIGR01386">
    <property type="entry name" value="cztS_silS_copS"/>
    <property type="match status" value="1"/>
</dbReference>
<evidence type="ECO:0000313" key="17">
    <source>
        <dbReference type="EMBL" id="NHZ41678.1"/>
    </source>
</evidence>
<dbReference type="SUPFAM" id="SSF47384">
    <property type="entry name" value="Homodimeric domain of signal transducing histidine kinase"/>
    <property type="match status" value="1"/>
</dbReference>
<feature type="transmembrane region" description="Helical" evidence="14">
    <location>
        <begin position="164"/>
        <end position="182"/>
    </location>
</feature>
<keyword evidence="11 14" id="KW-1133">Transmembrane helix</keyword>
<dbReference type="PROSITE" id="PS50109">
    <property type="entry name" value="HIS_KIN"/>
    <property type="match status" value="1"/>
</dbReference>
<evidence type="ECO:0000256" key="5">
    <source>
        <dbReference type="ARBA" id="ARBA00022553"/>
    </source>
</evidence>
<dbReference type="SUPFAM" id="SSF55874">
    <property type="entry name" value="ATPase domain of HSP90 chaperone/DNA topoisomerase II/histidine kinase"/>
    <property type="match status" value="1"/>
</dbReference>
<dbReference type="Pfam" id="PF00512">
    <property type="entry name" value="HisKA"/>
    <property type="match status" value="1"/>
</dbReference>
<keyword evidence="9 14" id="KW-0418">Kinase</keyword>
<evidence type="ECO:0000256" key="10">
    <source>
        <dbReference type="ARBA" id="ARBA00022840"/>
    </source>
</evidence>
<comment type="caution">
    <text evidence="17">The sequence shown here is derived from an EMBL/GenBank/DDBJ whole genome shotgun (WGS) entry which is preliminary data.</text>
</comment>